<name>A0A6J7NEA8_9ZZZZ</name>
<protein>
    <submittedName>
        <fullName evidence="1">Unannotated protein</fullName>
    </submittedName>
</protein>
<organism evidence="1">
    <name type="scientific">freshwater metagenome</name>
    <dbReference type="NCBI Taxonomy" id="449393"/>
    <lineage>
        <taxon>unclassified sequences</taxon>
        <taxon>metagenomes</taxon>
        <taxon>ecological metagenomes</taxon>
    </lineage>
</organism>
<accession>A0A6J7NEA8</accession>
<evidence type="ECO:0000313" key="1">
    <source>
        <dbReference type="EMBL" id="CAB4991750.1"/>
    </source>
</evidence>
<dbReference type="AlphaFoldDB" id="A0A6J7NEA8"/>
<gene>
    <name evidence="1" type="ORF">UFOPK3957_01041</name>
</gene>
<reference evidence="1" key="1">
    <citation type="submission" date="2020-05" db="EMBL/GenBank/DDBJ databases">
        <authorList>
            <person name="Chiriac C."/>
            <person name="Salcher M."/>
            <person name="Ghai R."/>
            <person name="Kavagutti S V."/>
        </authorList>
    </citation>
    <scope>NUCLEOTIDE SEQUENCE</scope>
</reference>
<proteinExistence type="predicted"/>
<sequence>MGVRTEDCIGTGEGYREVDQCARCGSIDVGVPALMNEGDHELGSCGTRIEDASIDACECRADDERA</sequence>
<dbReference type="EMBL" id="CAFBOM010000169">
    <property type="protein sequence ID" value="CAB4991750.1"/>
    <property type="molecule type" value="Genomic_DNA"/>
</dbReference>